<organism evidence="18">
    <name type="scientific">Lutzomyia longipalpis</name>
    <name type="common">Sand fly</name>
    <dbReference type="NCBI Taxonomy" id="7200"/>
    <lineage>
        <taxon>Eukaryota</taxon>
        <taxon>Metazoa</taxon>
        <taxon>Ecdysozoa</taxon>
        <taxon>Arthropoda</taxon>
        <taxon>Hexapoda</taxon>
        <taxon>Insecta</taxon>
        <taxon>Pterygota</taxon>
        <taxon>Neoptera</taxon>
        <taxon>Endopterygota</taxon>
        <taxon>Diptera</taxon>
        <taxon>Nematocera</taxon>
        <taxon>Psychodoidea</taxon>
        <taxon>Psychodidae</taxon>
        <taxon>Lutzomyia</taxon>
        <taxon>Lutzomyia</taxon>
    </lineage>
</organism>
<dbReference type="PANTHER" id="PTHR11616">
    <property type="entry name" value="SODIUM/CHLORIDE DEPENDENT TRANSPORTER"/>
    <property type="match status" value="1"/>
</dbReference>
<feature type="binding site" evidence="14">
    <location>
        <position position="84"/>
    </location>
    <ligand>
        <name>Na(+)</name>
        <dbReference type="ChEBI" id="CHEBI:29101"/>
        <label>1</label>
    </ligand>
</feature>
<feature type="transmembrane region" description="Helical" evidence="17">
    <location>
        <begin position="263"/>
        <end position="293"/>
    </location>
</feature>
<dbReference type="SUPFAM" id="SSF161070">
    <property type="entry name" value="SNF-like"/>
    <property type="match status" value="1"/>
</dbReference>
<proteinExistence type="inferred from homology"/>
<evidence type="ECO:0000313" key="18">
    <source>
        <dbReference type="EMBL" id="MBC1177289.1"/>
    </source>
</evidence>
<feature type="transmembrane region" description="Helical" evidence="17">
    <location>
        <begin position="148"/>
        <end position="170"/>
    </location>
</feature>
<feature type="binding site" evidence="14">
    <location>
        <position position="415"/>
    </location>
    <ligand>
        <name>Na(+)</name>
        <dbReference type="ChEBI" id="CHEBI:29101"/>
        <label>1</label>
    </ligand>
</feature>
<dbReference type="PANTHER" id="PTHR11616:SF321">
    <property type="entry name" value="SODIUM-DEPENDENT NUTRIENT AMINO ACID TRANSPORTER 1-RELATED"/>
    <property type="match status" value="1"/>
</dbReference>
<evidence type="ECO:0000256" key="9">
    <source>
        <dbReference type="ARBA" id="ARBA00023065"/>
    </source>
</evidence>
<comment type="similarity">
    <text evidence="2 15">Belongs to the sodium:neurotransmitter symporter (SNF) (TC 2.A.22) family.</text>
</comment>
<keyword evidence="9" id="KW-0406">Ion transport</keyword>
<evidence type="ECO:0000256" key="14">
    <source>
        <dbReference type="PIRSR" id="PIRSR600175-1"/>
    </source>
</evidence>
<evidence type="ECO:0000256" key="13">
    <source>
        <dbReference type="ARBA" id="ARBA00037785"/>
    </source>
</evidence>
<evidence type="ECO:0000256" key="6">
    <source>
        <dbReference type="ARBA" id="ARBA00022970"/>
    </source>
</evidence>
<dbReference type="AlphaFoldDB" id="A0A7G3AYG6"/>
<keyword evidence="11" id="KW-0325">Glycoprotein</keyword>
<reference evidence="18" key="1">
    <citation type="journal article" date="2020" name="BMC">
        <title>Leishmania infection induces a limited differential gene expression in the sand fly midgut.</title>
        <authorList>
            <person name="Coutinho-Abreu I.V."/>
            <person name="Serafim T.D."/>
            <person name="Meneses C."/>
            <person name="Kamhawi S."/>
            <person name="Oliveira F."/>
            <person name="Valenzuela J.G."/>
        </authorList>
    </citation>
    <scope>NUCLEOTIDE SEQUENCE</scope>
    <source>
        <strain evidence="18">Jacobina</strain>
        <tissue evidence="18">Midgut</tissue>
    </source>
</reference>
<keyword evidence="5 15" id="KW-0769">Symport</keyword>
<feature type="region of interest" description="Disordered" evidence="16">
    <location>
        <begin position="25"/>
        <end position="60"/>
    </location>
</feature>
<evidence type="ECO:0000256" key="15">
    <source>
        <dbReference type="RuleBase" id="RU003732"/>
    </source>
</evidence>
<feature type="binding site" evidence="14">
    <location>
        <position position="419"/>
    </location>
    <ligand>
        <name>Na(+)</name>
        <dbReference type="ChEBI" id="CHEBI:29101"/>
        <label>1</label>
    </ligand>
</feature>
<feature type="binding site" evidence="14">
    <location>
        <position position="316"/>
    </location>
    <ligand>
        <name>Na(+)</name>
        <dbReference type="ChEBI" id="CHEBI:29101"/>
        <label>1</label>
    </ligand>
</feature>
<feature type="binding site" evidence="14">
    <location>
        <position position="80"/>
    </location>
    <ligand>
        <name>Na(+)</name>
        <dbReference type="ChEBI" id="CHEBI:29101"/>
        <label>1</label>
    </ligand>
</feature>
<keyword evidence="8 14" id="KW-0915">Sodium</keyword>
<dbReference type="Pfam" id="PF00209">
    <property type="entry name" value="SNF"/>
    <property type="match status" value="1"/>
</dbReference>
<dbReference type="EMBL" id="GITU01008586">
    <property type="protein sequence ID" value="MBC1177289.1"/>
    <property type="molecule type" value="Transcribed_RNA"/>
</dbReference>
<evidence type="ECO:0000256" key="7">
    <source>
        <dbReference type="ARBA" id="ARBA00022989"/>
    </source>
</evidence>
<feature type="transmembrane region" description="Helical" evidence="17">
    <location>
        <begin position="305"/>
        <end position="330"/>
    </location>
</feature>
<dbReference type="PROSITE" id="PS50267">
    <property type="entry name" value="NA_NEUROTRAN_SYMP_3"/>
    <property type="match status" value="1"/>
</dbReference>
<evidence type="ECO:0000256" key="10">
    <source>
        <dbReference type="ARBA" id="ARBA00023136"/>
    </source>
</evidence>
<keyword evidence="14" id="KW-0479">Metal-binding</keyword>
<comment type="subcellular location">
    <subcellularLocation>
        <location evidence="1">Membrane</location>
        <topology evidence="1">Multi-pass membrane protein</topology>
    </subcellularLocation>
</comment>
<evidence type="ECO:0000256" key="8">
    <source>
        <dbReference type="ARBA" id="ARBA00023053"/>
    </source>
</evidence>
<feature type="compositionally biased region" description="Pro residues" evidence="16">
    <location>
        <begin position="45"/>
        <end position="54"/>
    </location>
</feature>
<accession>A0A7G3AYG6</accession>
<keyword evidence="3 15" id="KW-0813">Transport</keyword>
<dbReference type="GO" id="GO:0005886">
    <property type="term" value="C:plasma membrane"/>
    <property type="evidence" value="ECO:0007669"/>
    <property type="project" value="TreeGrafter"/>
</dbReference>
<dbReference type="GO" id="GO:0015179">
    <property type="term" value="F:L-amino acid transmembrane transporter activity"/>
    <property type="evidence" value="ECO:0007669"/>
    <property type="project" value="TreeGrafter"/>
</dbReference>
<feature type="transmembrane region" description="Helical" evidence="17">
    <location>
        <begin position="98"/>
        <end position="118"/>
    </location>
</feature>
<evidence type="ECO:0000256" key="12">
    <source>
        <dbReference type="ARBA" id="ARBA00023201"/>
    </source>
</evidence>
<evidence type="ECO:0000256" key="17">
    <source>
        <dbReference type="SAM" id="Phobius"/>
    </source>
</evidence>
<feature type="transmembrane region" description="Helical" evidence="17">
    <location>
        <begin position="478"/>
        <end position="496"/>
    </location>
</feature>
<name>A0A7G3AYG6_LUTLO</name>
<dbReference type="PRINTS" id="PR00176">
    <property type="entry name" value="NANEUSMPORT"/>
</dbReference>
<evidence type="ECO:0000256" key="11">
    <source>
        <dbReference type="ARBA" id="ARBA00023180"/>
    </source>
</evidence>
<dbReference type="PROSITE" id="PS00610">
    <property type="entry name" value="NA_NEUROTRAN_SYMP_1"/>
    <property type="match status" value="1"/>
</dbReference>
<dbReference type="InterPro" id="IPR037272">
    <property type="entry name" value="SNS_sf"/>
</dbReference>
<feature type="transmembrane region" description="Helical" evidence="17">
    <location>
        <begin position="517"/>
        <end position="539"/>
    </location>
</feature>
<evidence type="ECO:0000256" key="4">
    <source>
        <dbReference type="ARBA" id="ARBA00022692"/>
    </source>
</evidence>
<keyword evidence="7 17" id="KW-1133">Transmembrane helix</keyword>
<keyword evidence="4 15" id="KW-0812">Transmembrane</keyword>
<feature type="transmembrane region" description="Helical" evidence="17">
    <location>
        <begin position="234"/>
        <end position="251"/>
    </location>
</feature>
<dbReference type="GO" id="GO:0046872">
    <property type="term" value="F:metal ion binding"/>
    <property type="evidence" value="ECO:0007669"/>
    <property type="project" value="UniProtKB-KW"/>
</dbReference>
<dbReference type="GO" id="GO:0005283">
    <property type="term" value="F:amino acid:sodium symporter activity"/>
    <property type="evidence" value="ECO:0007669"/>
    <property type="project" value="TreeGrafter"/>
</dbReference>
<feature type="transmembrane region" description="Helical" evidence="17">
    <location>
        <begin position="406"/>
        <end position="431"/>
    </location>
</feature>
<feature type="transmembrane region" description="Helical" evidence="17">
    <location>
        <begin position="443"/>
        <end position="466"/>
    </location>
</feature>
<evidence type="ECO:0000256" key="3">
    <source>
        <dbReference type="ARBA" id="ARBA00022448"/>
    </source>
</evidence>
<evidence type="ECO:0000256" key="16">
    <source>
        <dbReference type="SAM" id="MobiDB-lite"/>
    </source>
</evidence>
<feature type="transmembrane region" description="Helical" evidence="17">
    <location>
        <begin position="551"/>
        <end position="576"/>
    </location>
</feature>
<keyword evidence="12" id="KW-0739">Sodium transport</keyword>
<dbReference type="CDD" id="cd10324">
    <property type="entry name" value="SLC6sbd"/>
    <property type="match status" value="1"/>
</dbReference>
<sequence length="636" mass="70479">MTGHDNPTFLDDNLSVPGDYRPTYFPQRPTKFDPDTQQQTCNDAAPPPNTLPPDKPSDIPPRETWGKGVEFLMSCIAMSVGLGNVWRFPFTALNNGGGAFLIPYLIVLLLVGRPIYYMEMAIGQFSSRGSVKVYDFAPAMRGVGFGQVIAIICAATYYSSVMALIVSYLVDSFKNPLPWTKCRENWINCIDSQGQSSPVNPDSGLTTSSQFYFLNEVLKEKPQIDDGIGLPDPYLTMCLAISWLVVMLVLIKGVKSAGKASYFLALFPYVVLGILLIRSSTLPGAMDGIIYFIKPQWNQLLNPQVWYAAVTQVFFSLSVCFGNVIMYASFNKFDHNIYRDANIVTTLDTFTSLIAGLTIFGILGHLAHEIGTDDVSTVVVSGAGLAFISYPDAIAKFDFLPQMFSVLFFFMLFVLGIGSNVAMASNICTVIRDAFPKVKNWQVSAGVSLIGLALGSVYVTPGGQFILELVDYFGASNIVYVLAIGELIALHYIYGLGRFCRDIEFMIGKRPGIYWRLTWGFITPVLLLIIFIYTLAIYSPLTYRGQSYPSAAYAAGWTLAAFGVLQLPIWAAVAVIREDGKTWREKFVRAFKPRSNWGPVVPAIAEKYHKFRATEDSKELFANDGFFNKIKRTLFG</sequence>
<dbReference type="GO" id="GO:0089718">
    <property type="term" value="P:amino acid import across plasma membrane"/>
    <property type="evidence" value="ECO:0007669"/>
    <property type="project" value="TreeGrafter"/>
</dbReference>
<dbReference type="NCBIfam" id="NF037979">
    <property type="entry name" value="Na_transp"/>
    <property type="match status" value="1"/>
</dbReference>
<dbReference type="InterPro" id="IPR000175">
    <property type="entry name" value="Na/ntran_symport"/>
</dbReference>
<keyword evidence="6" id="KW-0029">Amino-acid transport</keyword>
<dbReference type="VEuPathDB" id="VectorBase:LLONM1_002229"/>
<evidence type="ECO:0000256" key="2">
    <source>
        <dbReference type="ARBA" id="ARBA00006459"/>
    </source>
</evidence>
<feature type="transmembrane region" description="Helical" evidence="17">
    <location>
        <begin position="342"/>
        <end position="363"/>
    </location>
</feature>
<keyword evidence="10 17" id="KW-0472">Membrane</keyword>
<comment type="function">
    <text evidence="13">Unusual broad substrate spectrum amino acid:sodium cotransporter that promotes absorption of the D isomers of essential amino acids. Neutral amino acids are the preferred substrates, especially methionine and phenylalanine.</text>
</comment>
<protein>
    <recommendedName>
        <fullName evidence="15">Transporter</fullName>
    </recommendedName>
</protein>
<evidence type="ECO:0000256" key="1">
    <source>
        <dbReference type="ARBA" id="ARBA00004141"/>
    </source>
</evidence>
<evidence type="ECO:0000256" key="5">
    <source>
        <dbReference type="ARBA" id="ARBA00022847"/>
    </source>
</evidence>